<keyword evidence="8 10" id="KW-0206">Cytoskeleton</keyword>
<sequence>MTVWGVNDGISKIPINCRKKANKKIGDRKAVVKNADMSDETRSSSVDTVEDAMERDNVEKGIPAHIKKAFDNMPLIKYSDMPEEMQKRSLTSANEAMKYHVLEKDIAGHIKREFDMRYGATWHCIVGRSYGRY</sequence>
<dbReference type="SMART" id="SM01375">
    <property type="entry name" value="Dynein_light"/>
    <property type="match status" value="1"/>
</dbReference>
<keyword evidence="4 10" id="KW-0963">Cytoplasm</keyword>
<reference evidence="12 13" key="2">
    <citation type="submission" date="2018-11" db="EMBL/GenBank/DDBJ databases">
        <authorList>
            <consortium name="Pathogen Informatics"/>
        </authorList>
    </citation>
    <scope>NUCLEOTIDE SEQUENCE [LARGE SCALE GENOMIC DNA]</scope>
</reference>
<gene>
    <name evidence="12" type="ORF">HDID_LOCUS4806</name>
</gene>
<dbReference type="GO" id="GO:0045505">
    <property type="term" value="F:dynein intermediate chain binding"/>
    <property type="evidence" value="ECO:0007669"/>
    <property type="project" value="TreeGrafter"/>
</dbReference>
<evidence type="ECO:0000256" key="6">
    <source>
        <dbReference type="ARBA" id="ARBA00022816"/>
    </source>
</evidence>
<keyword evidence="10" id="KW-0243">Dynein</keyword>
<evidence type="ECO:0000256" key="5">
    <source>
        <dbReference type="ARBA" id="ARBA00022701"/>
    </source>
</evidence>
<evidence type="ECO:0000256" key="11">
    <source>
        <dbReference type="SAM" id="MobiDB-lite"/>
    </source>
</evidence>
<evidence type="ECO:0000313" key="13">
    <source>
        <dbReference type="Proteomes" id="UP000274504"/>
    </source>
</evidence>
<dbReference type="Gene3D" id="3.30.740.10">
    <property type="entry name" value="Protein Inhibitor Of Neuronal Nitric Oxide Synthase"/>
    <property type="match status" value="2"/>
</dbReference>
<comment type="similarity">
    <text evidence="10">Belongs to the dynein light chain family.</text>
</comment>
<keyword evidence="3" id="KW-0813">Transport</keyword>
<comment type="subcellular location">
    <subcellularLocation>
        <location evidence="2 10">Cytoplasm</location>
        <location evidence="2 10">Cytoskeleton</location>
    </subcellularLocation>
    <subcellularLocation>
        <location evidence="1">Nucleus</location>
    </subcellularLocation>
</comment>
<proteinExistence type="inferred from homology"/>
<keyword evidence="5 10" id="KW-0493">Microtubule</keyword>
<dbReference type="FunFam" id="3.30.740.10:FF:000005">
    <property type="entry name" value="Dynein light chain"/>
    <property type="match status" value="1"/>
</dbReference>
<evidence type="ECO:0000256" key="1">
    <source>
        <dbReference type="ARBA" id="ARBA00004123"/>
    </source>
</evidence>
<keyword evidence="10" id="KW-0505">Motor protein</keyword>
<keyword evidence="9" id="KW-0539">Nucleus</keyword>
<keyword evidence="6" id="KW-0509">mRNA transport</keyword>
<dbReference type="GO" id="GO:0007017">
    <property type="term" value="P:microtubule-based process"/>
    <property type="evidence" value="ECO:0007669"/>
    <property type="project" value="InterPro"/>
</dbReference>
<evidence type="ECO:0000313" key="12">
    <source>
        <dbReference type="EMBL" id="VDL56033.1"/>
    </source>
</evidence>
<dbReference type="GO" id="GO:0005634">
    <property type="term" value="C:nucleus"/>
    <property type="evidence" value="ECO:0007669"/>
    <property type="project" value="UniProtKB-SubCell"/>
</dbReference>
<dbReference type="OrthoDB" id="10033309at2759"/>
<feature type="region of interest" description="Disordered" evidence="11">
    <location>
        <begin position="35"/>
        <end position="58"/>
    </location>
</feature>
<evidence type="ECO:0000313" key="14">
    <source>
        <dbReference type="WBParaSite" id="HDID_0000480801-mRNA-1"/>
    </source>
</evidence>
<dbReference type="GO" id="GO:0005868">
    <property type="term" value="C:cytoplasmic dynein complex"/>
    <property type="evidence" value="ECO:0007669"/>
    <property type="project" value="TreeGrafter"/>
</dbReference>
<reference evidence="14" key="1">
    <citation type="submission" date="2017-02" db="UniProtKB">
        <authorList>
            <consortium name="WormBaseParasite"/>
        </authorList>
    </citation>
    <scope>IDENTIFICATION</scope>
</reference>
<dbReference type="GO" id="GO:0015031">
    <property type="term" value="P:protein transport"/>
    <property type="evidence" value="ECO:0007669"/>
    <property type="project" value="UniProtKB-KW"/>
</dbReference>
<dbReference type="WBParaSite" id="HDID_0000480801-mRNA-1">
    <property type="protein sequence ID" value="HDID_0000480801-mRNA-1"/>
    <property type="gene ID" value="HDID_0000480801"/>
</dbReference>
<dbReference type="PANTHER" id="PTHR11886:SF35">
    <property type="entry name" value="DYNEIN LIGHT CHAIN"/>
    <property type="match status" value="1"/>
</dbReference>
<dbReference type="EMBL" id="UYSG01002030">
    <property type="protein sequence ID" value="VDL56033.1"/>
    <property type="molecule type" value="Genomic_DNA"/>
</dbReference>
<keyword evidence="7" id="KW-0653">Protein transport</keyword>
<dbReference type="Pfam" id="PF01221">
    <property type="entry name" value="Dynein_light"/>
    <property type="match status" value="1"/>
</dbReference>
<name>A0A0R3SIP3_HYMDI</name>
<dbReference type="InterPro" id="IPR001372">
    <property type="entry name" value="Dynein_light_chain_typ-1/2"/>
</dbReference>
<accession>A0A0R3SIP3</accession>
<dbReference type="AlphaFoldDB" id="A0A0R3SIP3"/>
<dbReference type="Proteomes" id="UP000274504">
    <property type="component" value="Unassembled WGS sequence"/>
</dbReference>
<dbReference type="SUPFAM" id="SSF54648">
    <property type="entry name" value="DLC"/>
    <property type="match status" value="2"/>
</dbReference>
<evidence type="ECO:0000256" key="4">
    <source>
        <dbReference type="ARBA" id="ARBA00022490"/>
    </source>
</evidence>
<evidence type="ECO:0000256" key="10">
    <source>
        <dbReference type="RuleBase" id="RU365010"/>
    </source>
</evidence>
<evidence type="ECO:0000256" key="9">
    <source>
        <dbReference type="ARBA" id="ARBA00023242"/>
    </source>
</evidence>
<organism evidence="14">
    <name type="scientific">Hymenolepis diminuta</name>
    <name type="common">Rat tapeworm</name>
    <dbReference type="NCBI Taxonomy" id="6216"/>
    <lineage>
        <taxon>Eukaryota</taxon>
        <taxon>Metazoa</taxon>
        <taxon>Spiralia</taxon>
        <taxon>Lophotrochozoa</taxon>
        <taxon>Platyhelminthes</taxon>
        <taxon>Cestoda</taxon>
        <taxon>Eucestoda</taxon>
        <taxon>Cyclophyllidea</taxon>
        <taxon>Hymenolepididae</taxon>
        <taxon>Hymenolepis</taxon>
    </lineage>
</organism>
<evidence type="ECO:0000256" key="8">
    <source>
        <dbReference type="ARBA" id="ARBA00023212"/>
    </source>
</evidence>
<dbReference type="InterPro" id="IPR037177">
    <property type="entry name" value="DLC_sf"/>
</dbReference>
<dbReference type="GO" id="GO:0051028">
    <property type="term" value="P:mRNA transport"/>
    <property type="evidence" value="ECO:0007669"/>
    <property type="project" value="UniProtKB-KW"/>
</dbReference>
<evidence type="ECO:0000256" key="7">
    <source>
        <dbReference type="ARBA" id="ARBA00022927"/>
    </source>
</evidence>
<evidence type="ECO:0000256" key="3">
    <source>
        <dbReference type="ARBA" id="ARBA00022448"/>
    </source>
</evidence>
<dbReference type="GO" id="GO:0005874">
    <property type="term" value="C:microtubule"/>
    <property type="evidence" value="ECO:0007669"/>
    <property type="project" value="UniProtKB-KW"/>
</dbReference>
<protein>
    <recommendedName>
        <fullName evidence="10">Dynein light chain</fullName>
    </recommendedName>
</protein>
<evidence type="ECO:0000256" key="2">
    <source>
        <dbReference type="ARBA" id="ARBA00004245"/>
    </source>
</evidence>
<dbReference type="PANTHER" id="PTHR11886">
    <property type="entry name" value="DYNEIN LIGHT CHAIN"/>
    <property type="match status" value="1"/>
</dbReference>
<dbReference type="STRING" id="6216.A0A0R3SIP3"/>